<evidence type="ECO:0000256" key="9">
    <source>
        <dbReference type="ARBA" id="ARBA00023180"/>
    </source>
</evidence>
<dbReference type="Pfam" id="PF00560">
    <property type="entry name" value="LRR_1"/>
    <property type="match status" value="2"/>
</dbReference>
<evidence type="ECO:0000313" key="11">
    <source>
        <dbReference type="Proteomes" id="UP000275267"/>
    </source>
</evidence>
<dbReference type="InterPro" id="IPR001611">
    <property type="entry name" value="Leu-rich_rpt"/>
</dbReference>
<dbReference type="STRING" id="4540.A0A3L6QHU6"/>
<keyword evidence="8" id="KW-0675">Receptor</keyword>
<comment type="similarity">
    <text evidence="2">Belongs to the RLP family.</text>
</comment>
<evidence type="ECO:0000256" key="3">
    <source>
        <dbReference type="ARBA" id="ARBA00022475"/>
    </source>
</evidence>
<keyword evidence="3" id="KW-1003">Cell membrane</keyword>
<dbReference type="PANTHER" id="PTHR48052:SF81">
    <property type="entry name" value="LEUCINE-RICH REPEAT-CONTAINING N-TERMINAL PLANT-TYPE DOMAIN-CONTAINING PROTEIN"/>
    <property type="match status" value="1"/>
</dbReference>
<dbReference type="GO" id="GO:0005886">
    <property type="term" value="C:plasma membrane"/>
    <property type="evidence" value="ECO:0007669"/>
    <property type="project" value="UniProtKB-SubCell"/>
</dbReference>
<keyword evidence="7" id="KW-0472">Membrane</keyword>
<dbReference type="Gene3D" id="3.80.10.10">
    <property type="entry name" value="Ribonuclease Inhibitor"/>
    <property type="match status" value="2"/>
</dbReference>
<keyword evidence="5" id="KW-0732">Signal</keyword>
<evidence type="ECO:0000256" key="4">
    <source>
        <dbReference type="ARBA" id="ARBA00022692"/>
    </source>
</evidence>
<evidence type="ECO:0000256" key="5">
    <source>
        <dbReference type="ARBA" id="ARBA00022729"/>
    </source>
</evidence>
<dbReference type="PANTHER" id="PTHR48052">
    <property type="entry name" value="UNNAMED PRODUCT"/>
    <property type="match status" value="1"/>
</dbReference>
<evidence type="ECO:0000256" key="8">
    <source>
        <dbReference type="ARBA" id="ARBA00023170"/>
    </source>
</evidence>
<evidence type="ECO:0000256" key="2">
    <source>
        <dbReference type="ARBA" id="ARBA00009592"/>
    </source>
</evidence>
<reference evidence="11" key="1">
    <citation type="journal article" date="2019" name="Nat. Commun.">
        <title>The genome of broomcorn millet.</title>
        <authorList>
            <person name="Zou C."/>
            <person name="Miki D."/>
            <person name="Li D."/>
            <person name="Tang Q."/>
            <person name="Xiao L."/>
            <person name="Rajput S."/>
            <person name="Deng P."/>
            <person name="Jia W."/>
            <person name="Huang R."/>
            <person name="Zhang M."/>
            <person name="Sun Y."/>
            <person name="Hu J."/>
            <person name="Fu X."/>
            <person name="Schnable P.S."/>
            <person name="Li F."/>
            <person name="Zhang H."/>
            <person name="Feng B."/>
            <person name="Zhu X."/>
            <person name="Liu R."/>
            <person name="Schnable J.C."/>
            <person name="Zhu J.-K."/>
            <person name="Zhang H."/>
        </authorList>
    </citation>
    <scope>NUCLEOTIDE SEQUENCE [LARGE SCALE GENOMIC DNA]</scope>
</reference>
<evidence type="ECO:0000256" key="7">
    <source>
        <dbReference type="ARBA" id="ARBA00023136"/>
    </source>
</evidence>
<evidence type="ECO:0000313" key="10">
    <source>
        <dbReference type="EMBL" id="RLM79322.1"/>
    </source>
</evidence>
<evidence type="ECO:0000256" key="1">
    <source>
        <dbReference type="ARBA" id="ARBA00004251"/>
    </source>
</evidence>
<dbReference type="EMBL" id="PQIB02000012">
    <property type="protein sequence ID" value="RLM79322.1"/>
    <property type="molecule type" value="Genomic_DNA"/>
</dbReference>
<evidence type="ECO:0000256" key="6">
    <source>
        <dbReference type="ARBA" id="ARBA00022989"/>
    </source>
</evidence>
<organism evidence="10 11">
    <name type="scientific">Panicum miliaceum</name>
    <name type="common">Proso millet</name>
    <name type="synonym">Broomcorn millet</name>
    <dbReference type="NCBI Taxonomy" id="4540"/>
    <lineage>
        <taxon>Eukaryota</taxon>
        <taxon>Viridiplantae</taxon>
        <taxon>Streptophyta</taxon>
        <taxon>Embryophyta</taxon>
        <taxon>Tracheophyta</taxon>
        <taxon>Spermatophyta</taxon>
        <taxon>Magnoliopsida</taxon>
        <taxon>Liliopsida</taxon>
        <taxon>Poales</taxon>
        <taxon>Poaceae</taxon>
        <taxon>PACMAD clade</taxon>
        <taxon>Panicoideae</taxon>
        <taxon>Panicodae</taxon>
        <taxon>Paniceae</taxon>
        <taxon>Panicinae</taxon>
        <taxon>Panicum</taxon>
        <taxon>Panicum sect. Panicum</taxon>
    </lineage>
</organism>
<protein>
    <recommendedName>
        <fullName evidence="12">LRR receptor-like serine/threonine-protein kinase</fullName>
    </recommendedName>
</protein>
<dbReference type="InterPro" id="IPR032675">
    <property type="entry name" value="LRR_dom_sf"/>
</dbReference>
<keyword evidence="6" id="KW-1133">Transmembrane helix</keyword>
<dbReference type="AlphaFoldDB" id="A0A3L6QHU6"/>
<sequence>MQEKLHSSYKKFSTGFPVPYLGLGLALLLVAFLPQASSCSEQERSSLLQFLVGLSQDGGLDGTVTDVSVTSKSLEGQISASLGMLRGLLRLNLSHNLLSGGLPLELMSSNSIIVLDVSFNRLDGEVHELPPSTPSRPLQVLNISTNLFTGQFPSTTWEVMNSLVVLNASNNSFTGQIPNHLCSS</sequence>
<keyword evidence="11" id="KW-1185">Reference proteome</keyword>
<dbReference type="SUPFAM" id="SSF52058">
    <property type="entry name" value="L domain-like"/>
    <property type="match status" value="1"/>
</dbReference>
<keyword evidence="9" id="KW-0325">Glycoprotein</keyword>
<proteinExistence type="inferred from homology"/>
<evidence type="ECO:0008006" key="12">
    <source>
        <dbReference type="Google" id="ProtNLM"/>
    </source>
</evidence>
<name>A0A3L6QHU6_PANMI</name>
<comment type="caution">
    <text evidence="10">The sequence shown here is derived from an EMBL/GenBank/DDBJ whole genome shotgun (WGS) entry which is preliminary data.</text>
</comment>
<accession>A0A3L6QHU6</accession>
<gene>
    <name evidence="10" type="ORF">C2845_PM12G03210</name>
</gene>
<keyword evidence="4" id="KW-0812">Transmembrane</keyword>
<comment type="subcellular location">
    <subcellularLocation>
        <location evidence="1">Cell membrane</location>
        <topology evidence="1">Single-pass type I membrane protein</topology>
    </subcellularLocation>
</comment>
<dbReference type="Proteomes" id="UP000275267">
    <property type="component" value="Unassembled WGS sequence"/>
</dbReference>